<reference evidence="1 2" key="1">
    <citation type="submission" date="2015-11" db="EMBL/GenBank/DDBJ databases">
        <authorList>
            <person name="Kook J.-K."/>
            <person name="Park S.-N."/>
            <person name="Lim Y.K."/>
            <person name="Jo E."/>
        </authorList>
    </citation>
    <scope>NUCLEOTIDE SEQUENCE [LARGE SCALE GENOMIC DNA]</scope>
    <source>
        <strain evidence="1 2">ChDC F306</strain>
    </source>
</reference>
<evidence type="ECO:0000313" key="2">
    <source>
        <dbReference type="Proteomes" id="UP000067061"/>
    </source>
</evidence>
<accession>A0AAC8WFG9</accession>
<gene>
    <name evidence="1" type="ORF">RO02_06320</name>
</gene>
<sequence>MKILCFTLSMPKNNSWNGKWTGEESYFAKTKRITENRKRKLEILGINFNKKDEYYFIYDFQDGWIAKVTVKIVSNKEEKNINKKSRGFCMYDWMIDNILNNGKI</sequence>
<evidence type="ECO:0000313" key="1">
    <source>
        <dbReference type="EMBL" id="ALM94248.1"/>
    </source>
</evidence>
<dbReference type="Proteomes" id="UP000067061">
    <property type="component" value="Chromosome"/>
</dbReference>
<proteinExistence type="predicted"/>
<dbReference type="EMBL" id="CP013121">
    <property type="protein sequence ID" value="ALM94248.1"/>
    <property type="molecule type" value="Genomic_DNA"/>
</dbReference>
<dbReference type="RefSeq" id="WP_032889352.1">
    <property type="nucleotide sequence ID" value="NZ_CP013121.1"/>
</dbReference>
<name>A0AAC8WFG9_FUSNP</name>
<protein>
    <submittedName>
        <fullName evidence="1">Uncharacterized protein</fullName>
    </submittedName>
</protein>
<dbReference type="AlphaFoldDB" id="A0AAC8WFG9"/>
<organism evidence="1 2">
    <name type="scientific">Fusobacterium nucleatum subsp. polymorphum</name>
    <name type="common">Fusobacterium polymorphum</name>
    <dbReference type="NCBI Taxonomy" id="76857"/>
    <lineage>
        <taxon>Bacteria</taxon>
        <taxon>Fusobacteriati</taxon>
        <taxon>Fusobacteriota</taxon>
        <taxon>Fusobacteriia</taxon>
        <taxon>Fusobacteriales</taxon>
        <taxon>Fusobacteriaceae</taxon>
        <taxon>Fusobacterium</taxon>
    </lineage>
</organism>